<dbReference type="SUPFAM" id="SSF50447">
    <property type="entry name" value="Translation proteins"/>
    <property type="match status" value="2"/>
</dbReference>
<evidence type="ECO:0000313" key="16">
    <source>
        <dbReference type="Proteomes" id="UP000823612"/>
    </source>
</evidence>
<dbReference type="InterPro" id="IPR053905">
    <property type="entry name" value="EF-G-like_DII"/>
</dbReference>
<dbReference type="PROSITE" id="PS01176">
    <property type="entry name" value="IF2"/>
    <property type="match status" value="1"/>
</dbReference>
<dbReference type="FunFam" id="3.40.50.300:FF:000019">
    <property type="entry name" value="Translation initiation factor IF-2"/>
    <property type="match status" value="1"/>
</dbReference>
<feature type="region of interest" description="Disordered" evidence="13">
    <location>
        <begin position="281"/>
        <end position="313"/>
    </location>
</feature>
<evidence type="ECO:0000313" key="15">
    <source>
        <dbReference type="EMBL" id="MBO8431992.1"/>
    </source>
</evidence>
<protein>
    <recommendedName>
        <fullName evidence="3 10">Translation initiation factor IF-2</fullName>
    </recommendedName>
</protein>
<evidence type="ECO:0000256" key="1">
    <source>
        <dbReference type="ARBA" id="ARBA00004496"/>
    </source>
</evidence>
<dbReference type="Gene3D" id="2.40.30.10">
    <property type="entry name" value="Translation factors"/>
    <property type="match status" value="2"/>
</dbReference>
<dbReference type="HAMAP" id="MF_00100_B">
    <property type="entry name" value="IF_2_B"/>
    <property type="match status" value="1"/>
</dbReference>
<evidence type="ECO:0000256" key="12">
    <source>
        <dbReference type="RuleBase" id="RU000645"/>
    </source>
</evidence>
<evidence type="ECO:0000256" key="10">
    <source>
        <dbReference type="HAMAP-Rule" id="MF_00100"/>
    </source>
</evidence>
<dbReference type="FunFam" id="3.40.50.10050:FF:000001">
    <property type="entry name" value="Translation initiation factor IF-2"/>
    <property type="match status" value="1"/>
</dbReference>
<feature type="compositionally biased region" description="Acidic residues" evidence="13">
    <location>
        <begin position="191"/>
        <end position="201"/>
    </location>
</feature>
<keyword evidence="5 10" id="KW-0396">Initiation factor</keyword>
<dbReference type="Gene3D" id="3.40.50.300">
    <property type="entry name" value="P-loop containing nucleotide triphosphate hydrolases"/>
    <property type="match status" value="1"/>
</dbReference>
<accession>A0A9D9H1K6</accession>
<dbReference type="Proteomes" id="UP000823612">
    <property type="component" value="Unassembled WGS sequence"/>
</dbReference>
<dbReference type="EMBL" id="JADIMZ010000025">
    <property type="protein sequence ID" value="MBO8431992.1"/>
    <property type="molecule type" value="Genomic_DNA"/>
</dbReference>
<dbReference type="Pfam" id="PF04760">
    <property type="entry name" value="IF2_N"/>
    <property type="match status" value="1"/>
</dbReference>
<comment type="function">
    <text evidence="9 10 11">One of the essential components for the initiation of protein synthesis. Protects formylmethionyl-tRNA from spontaneous hydrolysis and promotes its binding to the 30S ribosomal subunits. Also involved in the hydrolysis of GTP during the formation of the 70S ribosomal complex.</text>
</comment>
<dbReference type="InterPro" id="IPR023115">
    <property type="entry name" value="TIF_IF2_dom3"/>
</dbReference>
<dbReference type="Gene3D" id="3.40.50.10050">
    <property type="entry name" value="Translation initiation factor IF- 2, domain 3"/>
    <property type="match status" value="1"/>
</dbReference>
<gene>
    <name evidence="10 15" type="primary">infB</name>
    <name evidence="15" type="ORF">IAB08_01695</name>
</gene>
<dbReference type="InterPro" id="IPR005225">
    <property type="entry name" value="Small_GTP-bd"/>
</dbReference>
<evidence type="ECO:0000256" key="7">
    <source>
        <dbReference type="ARBA" id="ARBA00022917"/>
    </source>
</evidence>
<dbReference type="FunFam" id="2.40.30.10:FF:000008">
    <property type="entry name" value="Translation initiation factor IF-2"/>
    <property type="match status" value="1"/>
</dbReference>
<dbReference type="InterPro" id="IPR015760">
    <property type="entry name" value="TIF_IF2"/>
</dbReference>
<dbReference type="InterPro" id="IPR044145">
    <property type="entry name" value="IF2_II"/>
</dbReference>
<dbReference type="Pfam" id="PF22042">
    <property type="entry name" value="EF-G_D2"/>
    <property type="match status" value="1"/>
</dbReference>
<dbReference type="CDD" id="cd01887">
    <property type="entry name" value="IF2_eIF5B"/>
    <property type="match status" value="1"/>
</dbReference>
<evidence type="ECO:0000256" key="8">
    <source>
        <dbReference type="ARBA" id="ARBA00023134"/>
    </source>
</evidence>
<evidence type="ECO:0000256" key="3">
    <source>
        <dbReference type="ARBA" id="ARBA00020675"/>
    </source>
</evidence>
<dbReference type="NCBIfam" id="TIGR00231">
    <property type="entry name" value="small_GTP"/>
    <property type="match status" value="1"/>
</dbReference>
<reference evidence="15" key="2">
    <citation type="journal article" date="2021" name="PeerJ">
        <title>Extensive microbial diversity within the chicken gut microbiome revealed by metagenomics and culture.</title>
        <authorList>
            <person name="Gilroy R."/>
            <person name="Ravi A."/>
            <person name="Getino M."/>
            <person name="Pursley I."/>
            <person name="Horton D.L."/>
            <person name="Alikhan N.F."/>
            <person name="Baker D."/>
            <person name="Gharbi K."/>
            <person name="Hall N."/>
            <person name="Watson M."/>
            <person name="Adriaenssens E.M."/>
            <person name="Foster-Nyarko E."/>
            <person name="Jarju S."/>
            <person name="Secka A."/>
            <person name="Antonio M."/>
            <person name="Oren A."/>
            <person name="Chaudhuri R.R."/>
            <person name="La Ragione R."/>
            <person name="Hildebrand F."/>
            <person name="Pallen M.J."/>
        </authorList>
    </citation>
    <scope>NUCLEOTIDE SEQUENCE</scope>
    <source>
        <strain evidence="15">2889</strain>
    </source>
</reference>
<feature type="binding site" evidence="10">
    <location>
        <begin position="615"/>
        <end position="619"/>
    </location>
    <ligand>
        <name>GTP</name>
        <dbReference type="ChEBI" id="CHEBI:37565"/>
    </ligand>
</feature>
<proteinExistence type="inferred from homology"/>
<dbReference type="GO" id="GO:0003924">
    <property type="term" value="F:GTPase activity"/>
    <property type="evidence" value="ECO:0007669"/>
    <property type="project" value="UniProtKB-UniRule"/>
</dbReference>
<dbReference type="GO" id="GO:0003743">
    <property type="term" value="F:translation initiation factor activity"/>
    <property type="evidence" value="ECO:0007669"/>
    <property type="project" value="UniProtKB-UniRule"/>
</dbReference>
<organism evidence="15 16">
    <name type="scientific">Candidatus Pullibacteroides excrementavium</name>
    <dbReference type="NCBI Taxonomy" id="2840905"/>
    <lineage>
        <taxon>Bacteria</taxon>
        <taxon>Pseudomonadati</taxon>
        <taxon>Bacteroidota</taxon>
        <taxon>Bacteroidia</taxon>
        <taxon>Bacteroidales</taxon>
        <taxon>Candidatus Pullibacteroides</taxon>
    </lineage>
</organism>
<evidence type="ECO:0000256" key="9">
    <source>
        <dbReference type="ARBA" id="ARBA00025162"/>
    </source>
</evidence>
<feature type="region of interest" description="Disordered" evidence="13">
    <location>
        <begin position="69"/>
        <end position="258"/>
    </location>
</feature>
<dbReference type="AlphaFoldDB" id="A0A9D9H1K6"/>
<dbReference type="FunFam" id="2.40.30.10:FF:000054">
    <property type="entry name" value="Translation initiation factor IF-2"/>
    <property type="match status" value="1"/>
</dbReference>
<dbReference type="InterPro" id="IPR027417">
    <property type="entry name" value="P-loop_NTPase"/>
</dbReference>
<dbReference type="PANTHER" id="PTHR43381:SF5">
    <property type="entry name" value="TR-TYPE G DOMAIN-CONTAINING PROTEIN"/>
    <property type="match status" value="1"/>
</dbReference>
<dbReference type="PROSITE" id="PS51722">
    <property type="entry name" value="G_TR_2"/>
    <property type="match status" value="1"/>
</dbReference>
<feature type="binding site" evidence="10">
    <location>
        <begin position="669"/>
        <end position="672"/>
    </location>
    <ligand>
        <name>GTP</name>
        <dbReference type="ChEBI" id="CHEBI:37565"/>
    </ligand>
</feature>
<evidence type="ECO:0000256" key="5">
    <source>
        <dbReference type="ARBA" id="ARBA00022540"/>
    </source>
</evidence>
<feature type="domain" description="Tr-type G" evidence="14">
    <location>
        <begin position="559"/>
        <end position="729"/>
    </location>
</feature>
<dbReference type="Pfam" id="PF03144">
    <property type="entry name" value="GTP_EFTU_D2"/>
    <property type="match status" value="1"/>
</dbReference>
<feature type="compositionally biased region" description="Basic and acidic residues" evidence="13">
    <location>
        <begin position="117"/>
        <end position="141"/>
    </location>
</feature>
<dbReference type="CDD" id="cd03702">
    <property type="entry name" value="IF2_mtIF2_II"/>
    <property type="match status" value="1"/>
</dbReference>
<feature type="region of interest" description="Disordered" evidence="13">
    <location>
        <begin position="330"/>
        <end position="427"/>
    </location>
</feature>
<dbReference type="InterPro" id="IPR006847">
    <property type="entry name" value="IF2_N"/>
</dbReference>
<evidence type="ECO:0000256" key="11">
    <source>
        <dbReference type="RuleBase" id="RU000644"/>
    </source>
</evidence>
<dbReference type="InterPro" id="IPR009000">
    <property type="entry name" value="Transl_B-barrel_sf"/>
</dbReference>
<dbReference type="CDD" id="cd03692">
    <property type="entry name" value="mtIF2_IVc"/>
    <property type="match status" value="1"/>
</dbReference>
<keyword evidence="7 10" id="KW-0648">Protein biosynthesis</keyword>
<keyword evidence="4 10" id="KW-0963">Cytoplasm</keyword>
<keyword evidence="8 10" id="KW-0342">GTP-binding</keyword>
<dbReference type="InterPro" id="IPR000795">
    <property type="entry name" value="T_Tr_GTP-bd_dom"/>
</dbReference>
<evidence type="ECO:0000259" key="14">
    <source>
        <dbReference type="PROSITE" id="PS51722"/>
    </source>
</evidence>
<feature type="compositionally biased region" description="Low complexity" evidence="13">
    <location>
        <begin position="393"/>
        <end position="408"/>
    </location>
</feature>
<dbReference type="SUPFAM" id="SSF52156">
    <property type="entry name" value="Initiation factor IF2/eIF5b, domain 3"/>
    <property type="match status" value="1"/>
</dbReference>
<evidence type="ECO:0000256" key="4">
    <source>
        <dbReference type="ARBA" id="ARBA00022490"/>
    </source>
</evidence>
<dbReference type="GO" id="GO:0005737">
    <property type="term" value="C:cytoplasm"/>
    <property type="evidence" value="ECO:0007669"/>
    <property type="project" value="UniProtKB-SubCell"/>
</dbReference>
<dbReference type="SUPFAM" id="SSF52540">
    <property type="entry name" value="P-loop containing nucleoside triphosphate hydrolases"/>
    <property type="match status" value="1"/>
</dbReference>
<keyword evidence="6 10" id="KW-0547">Nucleotide-binding</keyword>
<dbReference type="InterPro" id="IPR004161">
    <property type="entry name" value="EFTu-like_2"/>
</dbReference>
<evidence type="ECO:0000256" key="6">
    <source>
        <dbReference type="ARBA" id="ARBA00022741"/>
    </source>
</evidence>
<dbReference type="InterPro" id="IPR000178">
    <property type="entry name" value="TF_IF2_bacterial-like"/>
</dbReference>
<dbReference type="InterPro" id="IPR036925">
    <property type="entry name" value="TIF_IF2_dom3_sf"/>
</dbReference>
<comment type="similarity">
    <text evidence="2 10 11">Belongs to the TRAFAC class translation factor GTPase superfamily. Classic translation factor GTPase family. IF-2 subfamily.</text>
</comment>
<name>A0A9D9H1K6_9BACT</name>
<feature type="compositionally biased region" description="Basic and acidic residues" evidence="13">
    <location>
        <begin position="73"/>
        <end position="94"/>
    </location>
</feature>
<dbReference type="Pfam" id="PF00009">
    <property type="entry name" value="GTP_EFTU"/>
    <property type="match status" value="1"/>
</dbReference>
<dbReference type="GO" id="GO:0005525">
    <property type="term" value="F:GTP binding"/>
    <property type="evidence" value="ECO:0007669"/>
    <property type="project" value="UniProtKB-KW"/>
</dbReference>
<evidence type="ECO:0000256" key="13">
    <source>
        <dbReference type="SAM" id="MobiDB-lite"/>
    </source>
</evidence>
<sequence>MAEEVKPVRLSKAAKEVNVSVSTIVEFLGKKGHTVDSNPNTKLTGEQYTMVLKEFQSDKVISEKAQELTLETVPRKEKAPVAPKEKESVKEAVKEPITPEPAKGSEGMKVETSVSIEKQEKRKEDSEPAEVSDKNLVRDAEPQVEPVAEPEPEPKEVATEAPEKAIEVPEQPKEELEPEPVQEESSKPEEVAGEPEPVEPEPVEKTSEVMPVEAEKTPEPVKADSEAKGEEAAEKSRKEEPAKPDADKEKSKGNIFAKGLTHISGPKIVSTMDAHTLKLAQQGKAVKPDKIERPQIIEPEPVPEPKPVEKVEKKEDNFVKTEYVKLAGPVLTGQKVDLSQFERKPKPVASSKDVPGSFNNKKRRKRIKEEQNTHVGGRAGLDNLFKGADKSKSGQAQGQNQGGNQNKPKNNRKNDRRMPPAPQMPVDDQEIEKQIKETLARLSPLGKSKTSKHRREKRQMISQHMEAEMAQEMQDRKVLKVTEFVTVNELATMMNVPVNQIIATCMSLGLFVSINQRLSAEPISLLAEEYGFRVEFVDADVIHELESQDDEEDLGEAVPRTPIVTVMGHVDHGKTSLLDYIRKTNVIAGEAGGITQHIGAYEVELEDGRKITFLDTPGHEAFTAMRARGAKMTDIAIIVISADDKVMPQTVEAINHAQAAGVPIVFAINKIDKPGADPERIKSELAEMNLLVEDWGGKYQSQDISAKKGIGVAALLEKVLLEAEMLDLKAHPERRGKGTVIESSLDKGRGYVAKMLVQDGTVRVGDFILAGYTYGRVKAMYNERNQLMKSAGPSQPVLLLGLNGAPQPGDVFNVMADEKEAKEIANRRQQLQREQGLRAQKHITLDEIGRRIAIGDFKELNIIVKADVDGSVEALSDSLLKLSTPEVQVNVIHKSVGQITESDVLLASASEAIIIGFQVRPSMAARKLAENEQIDIRLYSIIYDAINEIKDAIEGMLSPVIQEKIVANLEVREVFKISKVGTIAGCIVLDGRLSRNTKIRIIRDGIVVYTGELGSLRRFKDDVKEVVVGQDCGLNVKNFNDVKVGDIIEGYDQVEIKRTL</sequence>
<feature type="compositionally biased region" description="Basic and acidic residues" evidence="13">
    <location>
        <begin position="286"/>
        <end position="295"/>
    </location>
</feature>
<dbReference type="PANTHER" id="PTHR43381">
    <property type="entry name" value="TRANSLATION INITIATION FACTOR IF-2-RELATED"/>
    <property type="match status" value="1"/>
</dbReference>
<reference evidence="15" key="1">
    <citation type="submission" date="2020-10" db="EMBL/GenBank/DDBJ databases">
        <authorList>
            <person name="Gilroy R."/>
        </authorList>
    </citation>
    <scope>NUCLEOTIDE SEQUENCE</scope>
    <source>
        <strain evidence="15">2889</strain>
    </source>
</reference>
<comment type="caution">
    <text evidence="10">Lacks conserved residue(s) required for the propagation of feature annotation.</text>
</comment>
<dbReference type="NCBIfam" id="TIGR00487">
    <property type="entry name" value="IF-2"/>
    <property type="match status" value="1"/>
</dbReference>
<dbReference type="Pfam" id="PF11987">
    <property type="entry name" value="IF-2"/>
    <property type="match status" value="1"/>
</dbReference>
<feature type="compositionally biased region" description="Basic and acidic residues" evidence="13">
    <location>
        <begin position="152"/>
        <end position="175"/>
    </location>
</feature>
<comment type="caution">
    <text evidence="15">The sequence shown here is derived from an EMBL/GenBank/DDBJ whole genome shotgun (WGS) entry which is preliminary data.</text>
</comment>
<comment type="subcellular location">
    <subcellularLocation>
        <location evidence="1 10 12">Cytoplasm</location>
    </subcellularLocation>
</comment>
<feature type="binding site" evidence="10">
    <location>
        <begin position="568"/>
        <end position="575"/>
    </location>
    <ligand>
        <name>GTP</name>
        <dbReference type="ChEBI" id="CHEBI:37565"/>
    </ligand>
</feature>
<evidence type="ECO:0000256" key="2">
    <source>
        <dbReference type="ARBA" id="ARBA00007733"/>
    </source>
</evidence>
<feature type="compositionally biased region" description="Basic and acidic residues" evidence="13">
    <location>
        <begin position="202"/>
        <end position="252"/>
    </location>
</feature>